<accession>A0A0A9GX61</accession>
<keyword evidence="1" id="KW-0732">Signal</keyword>
<proteinExistence type="predicted"/>
<organism evidence="2">
    <name type="scientific">Arundo donax</name>
    <name type="common">Giant reed</name>
    <name type="synonym">Donax arundinaceus</name>
    <dbReference type="NCBI Taxonomy" id="35708"/>
    <lineage>
        <taxon>Eukaryota</taxon>
        <taxon>Viridiplantae</taxon>
        <taxon>Streptophyta</taxon>
        <taxon>Embryophyta</taxon>
        <taxon>Tracheophyta</taxon>
        <taxon>Spermatophyta</taxon>
        <taxon>Magnoliopsida</taxon>
        <taxon>Liliopsida</taxon>
        <taxon>Poales</taxon>
        <taxon>Poaceae</taxon>
        <taxon>PACMAD clade</taxon>
        <taxon>Arundinoideae</taxon>
        <taxon>Arundineae</taxon>
        <taxon>Arundo</taxon>
    </lineage>
</organism>
<reference evidence="2" key="1">
    <citation type="submission" date="2014-09" db="EMBL/GenBank/DDBJ databases">
        <authorList>
            <person name="Magalhaes I.L.F."/>
            <person name="Oliveira U."/>
            <person name="Santos F.R."/>
            <person name="Vidigal T.H.D.A."/>
            <person name="Brescovit A.D."/>
            <person name="Santos A.J."/>
        </authorList>
    </citation>
    <scope>NUCLEOTIDE SEQUENCE</scope>
    <source>
        <tissue evidence="2">Shoot tissue taken approximately 20 cm above the soil surface</tissue>
    </source>
</reference>
<feature type="chain" id="PRO_5002045063" evidence="1">
    <location>
        <begin position="21"/>
        <end position="72"/>
    </location>
</feature>
<name>A0A0A9GX61_ARUDO</name>
<reference evidence="2" key="2">
    <citation type="journal article" date="2015" name="Data Brief">
        <title>Shoot transcriptome of the giant reed, Arundo donax.</title>
        <authorList>
            <person name="Barrero R.A."/>
            <person name="Guerrero F.D."/>
            <person name="Moolhuijzen P."/>
            <person name="Goolsby J.A."/>
            <person name="Tidwell J."/>
            <person name="Bellgard S.E."/>
            <person name="Bellgard M.I."/>
        </authorList>
    </citation>
    <scope>NUCLEOTIDE SEQUENCE</scope>
    <source>
        <tissue evidence="2">Shoot tissue taken approximately 20 cm above the soil surface</tissue>
    </source>
</reference>
<dbReference type="AlphaFoldDB" id="A0A0A9GX61"/>
<evidence type="ECO:0000256" key="1">
    <source>
        <dbReference type="SAM" id="SignalP"/>
    </source>
</evidence>
<feature type="signal peptide" evidence="1">
    <location>
        <begin position="1"/>
        <end position="20"/>
    </location>
</feature>
<protein>
    <submittedName>
        <fullName evidence="2">Uncharacterized protein</fullName>
    </submittedName>
</protein>
<evidence type="ECO:0000313" key="2">
    <source>
        <dbReference type="EMBL" id="JAE28119.1"/>
    </source>
</evidence>
<dbReference type="EMBL" id="GBRH01169777">
    <property type="protein sequence ID" value="JAE28119.1"/>
    <property type="molecule type" value="Transcribed_RNA"/>
</dbReference>
<sequence>MRALSTIHLVLISLTDTTWQIAWISVSESFCNLYLLSLSDLLHGSKHLIMARASLQIAKLAADSCQAEGRTC</sequence>